<organism evidence="1 2">
    <name type="scientific">Coccidioides immitis H538.4</name>
    <dbReference type="NCBI Taxonomy" id="396776"/>
    <lineage>
        <taxon>Eukaryota</taxon>
        <taxon>Fungi</taxon>
        <taxon>Dikarya</taxon>
        <taxon>Ascomycota</taxon>
        <taxon>Pezizomycotina</taxon>
        <taxon>Eurotiomycetes</taxon>
        <taxon>Eurotiomycetidae</taxon>
        <taxon>Onygenales</taxon>
        <taxon>Onygenaceae</taxon>
        <taxon>Coccidioides</taxon>
    </lineage>
</organism>
<dbReference type="Gene3D" id="3.40.50.2000">
    <property type="entry name" value="Glycogen Phosphorylase B"/>
    <property type="match status" value="1"/>
</dbReference>
<dbReference type="OrthoDB" id="937291at2759"/>
<dbReference type="Proteomes" id="UP000054563">
    <property type="component" value="Unassembled WGS sequence"/>
</dbReference>
<dbReference type="InterPro" id="IPR052078">
    <property type="entry name" value="Trehalose_Metab_GTase"/>
</dbReference>
<dbReference type="VEuPathDB" id="FungiDB:CIHG_00663"/>
<evidence type="ECO:0000313" key="1">
    <source>
        <dbReference type="EMBL" id="KMU82880.1"/>
    </source>
</evidence>
<accession>A0A0J8RCD4</accession>
<dbReference type="PANTHER" id="PTHR47779">
    <property type="entry name" value="SYNTHASE (CCG-9), PUTATIVE (AFU_ORTHOLOGUE AFUA_3G12100)-RELATED"/>
    <property type="match status" value="1"/>
</dbReference>
<dbReference type="AlphaFoldDB" id="A0A0J8RCD4"/>
<sequence length="296" mass="33632">MTSTSRNHAFEGLRSTQWDKERLKEYVVAVMAQKTQEQRFQRRTSIYQKHNLLEHIKKKSWCGPPSETIYGGLSASAAEDDIGIALAVRDTTYFLDFAEQHFPRDETSNAAEMITDFVIDQVRKYKIEHLEKFIGIALPINLAVHCPRLCPRLWAELDIVPLVLHGKGVHSVGWINTELWNSKMLDEQAESIARKCITFFGPNKAPLLQVGYRGTVEVDAGFHAVLATVRDYERTVRETTWAAVQKYAADMKERNVKVAFFSSTPQGGGVALMRHALVRFSEALGTDIKWKDIHIL</sequence>
<dbReference type="PANTHER" id="PTHR47779:SF2">
    <property type="entry name" value="SHOCK TREHALOSE SYNTHASE, PUTATIVE (AFU_ORTHOLOGUE AFUA_5G14780)-RELATED"/>
    <property type="match status" value="1"/>
</dbReference>
<gene>
    <name evidence="1" type="ORF">CIHG_00663</name>
</gene>
<proteinExistence type="predicted"/>
<reference evidence="2" key="1">
    <citation type="journal article" date="2010" name="Genome Res.">
        <title>Population genomic sequencing of Coccidioides fungi reveals recent hybridization and transposon control.</title>
        <authorList>
            <person name="Neafsey D.E."/>
            <person name="Barker B.M."/>
            <person name="Sharpton T.J."/>
            <person name="Stajich J.E."/>
            <person name="Park D.J."/>
            <person name="Whiston E."/>
            <person name="Hung C.-Y."/>
            <person name="McMahan C."/>
            <person name="White J."/>
            <person name="Sykes S."/>
            <person name="Heiman D."/>
            <person name="Young S."/>
            <person name="Zeng Q."/>
            <person name="Abouelleil A."/>
            <person name="Aftuck L."/>
            <person name="Bessette D."/>
            <person name="Brown A."/>
            <person name="FitzGerald M."/>
            <person name="Lui A."/>
            <person name="Macdonald J.P."/>
            <person name="Priest M."/>
            <person name="Orbach M.J."/>
            <person name="Galgiani J.N."/>
            <person name="Kirkland T.N."/>
            <person name="Cole G.T."/>
            <person name="Birren B.W."/>
            <person name="Henn M.R."/>
            <person name="Taylor J.W."/>
            <person name="Rounsley S.D."/>
        </authorList>
    </citation>
    <scope>NUCLEOTIDE SEQUENCE [LARGE SCALE GENOMIC DNA]</scope>
    <source>
        <strain evidence="2">H538.4</strain>
    </source>
</reference>
<name>A0A0J8RCD4_COCIT</name>
<evidence type="ECO:0000313" key="2">
    <source>
        <dbReference type="Proteomes" id="UP000054563"/>
    </source>
</evidence>
<dbReference type="STRING" id="396776.A0A0J8RCD4"/>
<protein>
    <submittedName>
        <fullName evidence="1">Clock-controlled gene-9 protein</fullName>
    </submittedName>
</protein>
<dbReference type="EMBL" id="DS016982">
    <property type="protein sequence ID" value="KMU82880.1"/>
    <property type="molecule type" value="Genomic_DNA"/>
</dbReference>